<gene>
    <name evidence="2" type="ORF">CPB84DRAFT_278428</name>
</gene>
<protein>
    <submittedName>
        <fullName evidence="2">Uncharacterized protein</fullName>
    </submittedName>
</protein>
<organism evidence="2 3">
    <name type="scientific">Gymnopilus junonius</name>
    <name type="common">Spectacular rustgill mushroom</name>
    <name type="synonym">Gymnopilus spectabilis subsp. junonius</name>
    <dbReference type="NCBI Taxonomy" id="109634"/>
    <lineage>
        <taxon>Eukaryota</taxon>
        <taxon>Fungi</taxon>
        <taxon>Dikarya</taxon>
        <taxon>Basidiomycota</taxon>
        <taxon>Agaricomycotina</taxon>
        <taxon>Agaricomycetes</taxon>
        <taxon>Agaricomycetidae</taxon>
        <taxon>Agaricales</taxon>
        <taxon>Agaricineae</taxon>
        <taxon>Hymenogastraceae</taxon>
        <taxon>Gymnopilus</taxon>
    </lineage>
</organism>
<keyword evidence="3" id="KW-1185">Reference proteome</keyword>
<accession>A0A9P5NFA5</accession>
<reference evidence="2" key="1">
    <citation type="submission" date="2020-11" db="EMBL/GenBank/DDBJ databases">
        <authorList>
            <consortium name="DOE Joint Genome Institute"/>
            <person name="Ahrendt S."/>
            <person name="Riley R."/>
            <person name="Andreopoulos W."/>
            <person name="LaButti K."/>
            <person name="Pangilinan J."/>
            <person name="Ruiz-duenas F.J."/>
            <person name="Barrasa J.M."/>
            <person name="Sanchez-Garcia M."/>
            <person name="Camarero S."/>
            <person name="Miyauchi S."/>
            <person name="Serrano A."/>
            <person name="Linde D."/>
            <person name="Babiker R."/>
            <person name="Drula E."/>
            <person name="Ayuso-Fernandez I."/>
            <person name="Pacheco R."/>
            <person name="Padilla G."/>
            <person name="Ferreira P."/>
            <person name="Barriuso J."/>
            <person name="Kellner H."/>
            <person name="Castanera R."/>
            <person name="Alfaro M."/>
            <person name="Ramirez L."/>
            <person name="Pisabarro A.G."/>
            <person name="Kuo A."/>
            <person name="Tritt A."/>
            <person name="Lipzen A."/>
            <person name="He G."/>
            <person name="Yan M."/>
            <person name="Ng V."/>
            <person name="Cullen D."/>
            <person name="Martin F."/>
            <person name="Rosso M.-N."/>
            <person name="Henrissat B."/>
            <person name="Hibbett D."/>
            <person name="Martinez A.T."/>
            <person name="Grigoriev I.V."/>
        </authorList>
    </citation>
    <scope>NUCLEOTIDE SEQUENCE</scope>
    <source>
        <strain evidence="2">AH 44721</strain>
    </source>
</reference>
<dbReference type="AlphaFoldDB" id="A0A9P5NFA5"/>
<feature type="transmembrane region" description="Helical" evidence="1">
    <location>
        <begin position="164"/>
        <end position="186"/>
    </location>
</feature>
<dbReference type="Proteomes" id="UP000724874">
    <property type="component" value="Unassembled WGS sequence"/>
</dbReference>
<keyword evidence="1" id="KW-1133">Transmembrane helix</keyword>
<evidence type="ECO:0000313" key="3">
    <source>
        <dbReference type="Proteomes" id="UP000724874"/>
    </source>
</evidence>
<evidence type="ECO:0000313" key="2">
    <source>
        <dbReference type="EMBL" id="KAF8880346.1"/>
    </source>
</evidence>
<keyword evidence="1" id="KW-0812">Transmembrane</keyword>
<dbReference type="EMBL" id="JADNYJ010000141">
    <property type="protein sequence ID" value="KAF8880346.1"/>
    <property type="molecule type" value="Genomic_DNA"/>
</dbReference>
<keyword evidence="1" id="KW-0472">Membrane</keyword>
<evidence type="ECO:0000256" key="1">
    <source>
        <dbReference type="SAM" id="Phobius"/>
    </source>
</evidence>
<proteinExistence type="predicted"/>
<sequence>MPCEEAFRLVLSYPVMDGHAGVSEGVSTTTAHILALPCPAQPRPSTQPSTQPSLLQARLSLGFLGTHRQRTLLPRHQETSTTTVDCTTTSPTATATSQRHVITYLSLSLISRGIGISECQRHGAPPCHPPALDHGRWMWMWMWIARGPTSFFGLLNLVVYRQLVLCRGATTLCVVCSLAAAFFFWVSPTSTSLLRQIKPV</sequence>
<feature type="transmembrane region" description="Helical" evidence="1">
    <location>
        <begin position="137"/>
        <end position="157"/>
    </location>
</feature>
<name>A0A9P5NFA5_GYMJU</name>
<comment type="caution">
    <text evidence="2">The sequence shown here is derived from an EMBL/GenBank/DDBJ whole genome shotgun (WGS) entry which is preliminary data.</text>
</comment>